<sequence length="77" mass="8982">MHEFKHNLYTIREINQLSKTEQLSKAFQSYSCIYNLIKCGRVNATKIGNRYMLRIHDIEQALLVDSVVAVDGIRRIN</sequence>
<dbReference type="EMBL" id="VSSQ01000085">
    <property type="protein sequence ID" value="MPL75055.1"/>
    <property type="molecule type" value="Genomic_DNA"/>
</dbReference>
<proteinExistence type="predicted"/>
<evidence type="ECO:0000313" key="1">
    <source>
        <dbReference type="EMBL" id="MPL75055.1"/>
    </source>
</evidence>
<dbReference type="AlphaFoldDB" id="A0A644U7Z1"/>
<comment type="caution">
    <text evidence="1">The sequence shown here is derived from an EMBL/GenBank/DDBJ whole genome shotgun (WGS) entry which is preliminary data.</text>
</comment>
<gene>
    <name evidence="1" type="ORF">SDC9_20876</name>
</gene>
<evidence type="ECO:0008006" key="2">
    <source>
        <dbReference type="Google" id="ProtNLM"/>
    </source>
</evidence>
<name>A0A644U7Z1_9ZZZZ</name>
<protein>
    <recommendedName>
        <fullName evidence="2">Helix-turn-helix domain-containing protein</fullName>
    </recommendedName>
</protein>
<reference evidence="1" key="1">
    <citation type="submission" date="2019-08" db="EMBL/GenBank/DDBJ databases">
        <authorList>
            <person name="Kucharzyk K."/>
            <person name="Murdoch R.W."/>
            <person name="Higgins S."/>
            <person name="Loffler F."/>
        </authorList>
    </citation>
    <scope>NUCLEOTIDE SEQUENCE</scope>
</reference>
<organism evidence="1">
    <name type="scientific">bioreactor metagenome</name>
    <dbReference type="NCBI Taxonomy" id="1076179"/>
    <lineage>
        <taxon>unclassified sequences</taxon>
        <taxon>metagenomes</taxon>
        <taxon>ecological metagenomes</taxon>
    </lineage>
</organism>
<accession>A0A644U7Z1</accession>